<dbReference type="OrthoDB" id="6889398at2"/>
<protein>
    <submittedName>
        <fullName evidence="1">Uncharacterized protein</fullName>
    </submittedName>
</protein>
<organism evidence="1 2">
    <name type="scientific">Bordetella genomosp. 4</name>
    <dbReference type="NCBI Taxonomy" id="463044"/>
    <lineage>
        <taxon>Bacteria</taxon>
        <taxon>Pseudomonadati</taxon>
        <taxon>Pseudomonadota</taxon>
        <taxon>Betaproteobacteria</taxon>
        <taxon>Burkholderiales</taxon>
        <taxon>Alcaligenaceae</taxon>
        <taxon>Bordetella</taxon>
    </lineage>
</organism>
<name>A0A261UTH2_9BORD</name>
<accession>A0A261UTH2</accession>
<dbReference type="EMBL" id="NEVQ01000003">
    <property type="protein sequence ID" value="OZI64560.1"/>
    <property type="molecule type" value="Genomic_DNA"/>
</dbReference>
<reference evidence="1 2" key="1">
    <citation type="submission" date="2017-05" db="EMBL/GenBank/DDBJ databases">
        <title>Complete and WGS of Bordetella genogroups.</title>
        <authorList>
            <person name="Spilker T."/>
            <person name="LiPuma J."/>
        </authorList>
    </citation>
    <scope>NUCLEOTIDE SEQUENCE [LARGE SCALE GENOMIC DNA]</scope>
    <source>
        <strain evidence="1 2">AU9919</strain>
    </source>
</reference>
<dbReference type="AlphaFoldDB" id="A0A261UTH2"/>
<dbReference type="Proteomes" id="UP000216885">
    <property type="component" value="Unassembled WGS sequence"/>
</dbReference>
<proteinExistence type="predicted"/>
<evidence type="ECO:0000313" key="2">
    <source>
        <dbReference type="Proteomes" id="UP000216885"/>
    </source>
</evidence>
<evidence type="ECO:0000313" key="1">
    <source>
        <dbReference type="EMBL" id="OZI64560.1"/>
    </source>
</evidence>
<gene>
    <name evidence="1" type="ORF">CAL20_02570</name>
</gene>
<keyword evidence="2" id="KW-1185">Reference proteome</keyword>
<comment type="caution">
    <text evidence="1">The sequence shown here is derived from an EMBL/GenBank/DDBJ whole genome shotgun (WGS) entry which is preliminary data.</text>
</comment>
<dbReference type="RefSeq" id="WP_094823833.1">
    <property type="nucleotide sequence ID" value="NZ_NEVO01000018.1"/>
</dbReference>
<sequence length="135" mass="14399">MDLPSASGIALEVSVHQGGAPPASQDLFEVMALQARDRHLSGVGEIGQVVAKYLDGYLARSSLASSRAEHVAGNHDRLYTMPKTEAASTGQETDQRVMIALNALNRMFDYSIETQVVVRSATQVSGAANTLIRGQ</sequence>